<reference evidence="2" key="2">
    <citation type="journal article" date="2015" name="Fish Shellfish Immunol.">
        <title>Early steps in the European eel (Anguilla anguilla)-Vibrio vulnificus interaction in the gills: Role of the RtxA13 toxin.</title>
        <authorList>
            <person name="Callol A."/>
            <person name="Pajuelo D."/>
            <person name="Ebbesson L."/>
            <person name="Teles M."/>
            <person name="MacKenzie S."/>
            <person name="Amaro C."/>
        </authorList>
    </citation>
    <scope>NUCLEOTIDE SEQUENCE</scope>
</reference>
<evidence type="ECO:0000313" key="2">
    <source>
        <dbReference type="EMBL" id="JAH65249.1"/>
    </source>
</evidence>
<keyword evidence="1" id="KW-1133">Transmembrane helix</keyword>
<proteinExistence type="predicted"/>
<sequence>MRKEKIYILMQRNINISYINLSTAVAVSFLLLLNPEGPR</sequence>
<evidence type="ECO:0000256" key="1">
    <source>
        <dbReference type="SAM" id="Phobius"/>
    </source>
</evidence>
<reference evidence="2" key="1">
    <citation type="submission" date="2014-11" db="EMBL/GenBank/DDBJ databases">
        <authorList>
            <person name="Amaro Gonzalez C."/>
        </authorList>
    </citation>
    <scope>NUCLEOTIDE SEQUENCE</scope>
</reference>
<protein>
    <submittedName>
        <fullName evidence="2">Uncharacterized protein</fullName>
    </submittedName>
</protein>
<name>A0A0E9UHB7_ANGAN</name>
<keyword evidence="1" id="KW-0472">Membrane</keyword>
<organism evidence="2">
    <name type="scientific">Anguilla anguilla</name>
    <name type="common">European freshwater eel</name>
    <name type="synonym">Muraena anguilla</name>
    <dbReference type="NCBI Taxonomy" id="7936"/>
    <lineage>
        <taxon>Eukaryota</taxon>
        <taxon>Metazoa</taxon>
        <taxon>Chordata</taxon>
        <taxon>Craniata</taxon>
        <taxon>Vertebrata</taxon>
        <taxon>Euteleostomi</taxon>
        <taxon>Actinopterygii</taxon>
        <taxon>Neopterygii</taxon>
        <taxon>Teleostei</taxon>
        <taxon>Anguilliformes</taxon>
        <taxon>Anguillidae</taxon>
        <taxon>Anguilla</taxon>
    </lineage>
</organism>
<dbReference type="AlphaFoldDB" id="A0A0E9UHB7"/>
<feature type="transmembrane region" description="Helical" evidence="1">
    <location>
        <begin position="12"/>
        <end position="33"/>
    </location>
</feature>
<accession>A0A0E9UHB7</accession>
<dbReference type="EMBL" id="GBXM01043328">
    <property type="protein sequence ID" value="JAH65249.1"/>
    <property type="molecule type" value="Transcribed_RNA"/>
</dbReference>
<keyword evidence="1" id="KW-0812">Transmembrane</keyword>